<dbReference type="SMART" id="SM00086">
    <property type="entry name" value="PAC"/>
    <property type="match status" value="2"/>
</dbReference>
<dbReference type="Pfam" id="PF02518">
    <property type="entry name" value="HATPase_c"/>
    <property type="match status" value="1"/>
</dbReference>
<dbReference type="CDD" id="cd00130">
    <property type="entry name" value="PAS"/>
    <property type="match status" value="1"/>
</dbReference>
<dbReference type="SMART" id="SM00388">
    <property type="entry name" value="HisKA"/>
    <property type="match status" value="1"/>
</dbReference>
<name>M1MXS8_9CLOT</name>
<feature type="domain" description="PAC" evidence="11">
    <location>
        <begin position="213"/>
        <end position="265"/>
    </location>
</feature>
<dbReference type="InterPro" id="IPR003661">
    <property type="entry name" value="HisK_dim/P_dom"/>
</dbReference>
<dbReference type="OrthoDB" id="9813394at2"/>
<dbReference type="InterPro" id="IPR003594">
    <property type="entry name" value="HATPase_dom"/>
</dbReference>
<evidence type="ECO:0000259" key="10">
    <source>
        <dbReference type="PROSITE" id="PS50112"/>
    </source>
</evidence>
<dbReference type="HOGENOM" id="CLU_000445_89_20_9"/>
<evidence type="ECO:0000256" key="8">
    <source>
        <dbReference type="ARBA" id="ARBA00023012"/>
    </source>
</evidence>
<dbReference type="Gene3D" id="3.30.565.10">
    <property type="entry name" value="Histidine kinase-like ATPase, C-terminal domain"/>
    <property type="match status" value="1"/>
</dbReference>
<dbReference type="GO" id="GO:0005524">
    <property type="term" value="F:ATP binding"/>
    <property type="evidence" value="ECO:0007669"/>
    <property type="project" value="UniProtKB-KW"/>
</dbReference>
<evidence type="ECO:0000313" key="13">
    <source>
        <dbReference type="Proteomes" id="UP000011728"/>
    </source>
</evidence>
<dbReference type="EC" id="2.7.13.3" evidence="2"/>
<dbReference type="EMBL" id="CP004121">
    <property type="protein sequence ID" value="AGF56222.1"/>
    <property type="molecule type" value="Genomic_DNA"/>
</dbReference>
<dbReference type="NCBIfam" id="TIGR00229">
    <property type="entry name" value="sensory_box"/>
    <property type="match status" value="2"/>
</dbReference>
<dbReference type="Pfam" id="PF08448">
    <property type="entry name" value="PAS_4"/>
    <property type="match status" value="1"/>
</dbReference>
<dbReference type="PRINTS" id="PR00344">
    <property type="entry name" value="BCTRLSENSOR"/>
</dbReference>
<organism evidence="12 13">
    <name type="scientific">Clostridium saccharoperbutylacetonicum N1-4(HMT)</name>
    <dbReference type="NCBI Taxonomy" id="931276"/>
    <lineage>
        <taxon>Bacteria</taxon>
        <taxon>Bacillati</taxon>
        <taxon>Bacillota</taxon>
        <taxon>Clostridia</taxon>
        <taxon>Eubacteriales</taxon>
        <taxon>Clostridiaceae</taxon>
        <taxon>Clostridium</taxon>
    </lineage>
</organism>
<evidence type="ECO:0000259" key="9">
    <source>
        <dbReference type="PROSITE" id="PS50109"/>
    </source>
</evidence>
<evidence type="ECO:0000313" key="12">
    <source>
        <dbReference type="EMBL" id="AGF56222.1"/>
    </source>
</evidence>
<dbReference type="InterPro" id="IPR000014">
    <property type="entry name" value="PAS"/>
</dbReference>
<evidence type="ECO:0000259" key="11">
    <source>
        <dbReference type="PROSITE" id="PS50113"/>
    </source>
</evidence>
<dbReference type="Pfam" id="PF08447">
    <property type="entry name" value="PAS_3"/>
    <property type="match status" value="1"/>
</dbReference>
<keyword evidence="5" id="KW-0547">Nucleotide-binding</keyword>
<dbReference type="SMART" id="SM00387">
    <property type="entry name" value="HATPase_c"/>
    <property type="match status" value="1"/>
</dbReference>
<dbReference type="PROSITE" id="PS50112">
    <property type="entry name" value="PAS"/>
    <property type="match status" value="2"/>
</dbReference>
<dbReference type="PANTHER" id="PTHR43711">
    <property type="entry name" value="TWO-COMPONENT HISTIDINE KINASE"/>
    <property type="match status" value="1"/>
</dbReference>
<feature type="domain" description="Histidine kinase" evidence="9">
    <location>
        <begin position="289"/>
        <end position="512"/>
    </location>
</feature>
<comment type="catalytic activity">
    <reaction evidence="1">
        <text>ATP + protein L-histidine = ADP + protein N-phospho-L-histidine.</text>
        <dbReference type="EC" id="2.7.13.3"/>
    </reaction>
</comment>
<dbReference type="InterPro" id="IPR013656">
    <property type="entry name" value="PAS_4"/>
</dbReference>
<feature type="domain" description="PAS" evidence="10">
    <location>
        <begin position="20"/>
        <end position="76"/>
    </location>
</feature>
<protein>
    <recommendedName>
        <fullName evidence="2">histidine kinase</fullName>
        <ecNumber evidence="2">2.7.13.3</ecNumber>
    </recommendedName>
</protein>
<dbReference type="SUPFAM" id="SSF55874">
    <property type="entry name" value="ATPase domain of HSP90 chaperone/DNA topoisomerase II/histidine kinase"/>
    <property type="match status" value="1"/>
</dbReference>
<gene>
    <name evidence="12" type="ORF">Cspa_c24570</name>
</gene>
<dbReference type="InterPro" id="IPR000700">
    <property type="entry name" value="PAS-assoc_C"/>
</dbReference>
<dbReference type="CDD" id="cd00082">
    <property type="entry name" value="HisKA"/>
    <property type="match status" value="1"/>
</dbReference>
<dbReference type="InterPro" id="IPR004358">
    <property type="entry name" value="Sig_transdc_His_kin-like_C"/>
</dbReference>
<dbReference type="SMART" id="SM00091">
    <property type="entry name" value="PAS"/>
    <property type="match status" value="2"/>
</dbReference>
<dbReference type="RefSeq" id="WP_015392541.1">
    <property type="nucleotide sequence ID" value="NC_020291.1"/>
</dbReference>
<dbReference type="InterPro" id="IPR005467">
    <property type="entry name" value="His_kinase_dom"/>
</dbReference>
<keyword evidence="8" id="KW-0902">Two-component regulatory system</keyword>
<evidence type="ECO:0000256" key="6">
    <source>
        <dbReference type="ARBA" id="ARBA00022777"/>
    </source>
</evidence>
<dbReference type="PATRIC" id="fig|931276.5.peg.2462"/>
<dbReference type="GO" id="GO:0000155">
    <property type="term" value="F:phosphorelay sensor kinase activity"/>
    <property type="evidence" value="ECO:0007669"/>
    <property type="project" value="InterPro"/>
</dbReference>
<dbReference type="InterPro" id="IPR036097">
    <property type="entry name" value="HisK_dim/P_sf"/>
</dbReference>
<keyword evidence="6" id="KW-0418">Kinase</keyword>
<dbReference type="KEGG" id="csr:Cspa_c24570"/>
<dbReference type="CDD" id="cd16922">
    <property type="entry name" value="HATPase_EvgS-ArcB-TorS-like"/>
    <property type="match status" value="1"/>
</dbReference>
<evidence type="ECO:0000256" key="5">
    <source>
        <dbReference type="ARBA" id="ARBA00022741"/>
    </source>
</evidence>
<dbReference type="eggNOG" id="COG2205">
    <property type="taxonomic scope" value="Bacteria"/>
</dbReference>
<dbReference type="SUPFAM" id="SSF55785">
    <property type="entry name" value="PYP-like sensor domain (PAS domain)"/>
    <property type="match status" value="2"/>
</dbReference>
<feature type="domain" description="PAS" evidence="10">
    <location>
        <begin position="140"/>
        <end position="194"/>
    </location>
</feature>
<evidence type="ECO:0000256" key="7">
    <source>
        <dbReference type="ARBA" id="ARBA00022840"/>
    </source>
</evidence>
<dbReference type="InterPro" id="IPR001610">
    <property type="entry name" value="PAC"/>
</dbReference>
<dbReference type="Gene3D" id="1.10.287.130">
    <property type="match status" value="1"/>
</dbReference>
<evidence type="ECO:0000256" key="3">
    <source>
        <dbReference type="ARBA" id="ARBA00022553"/>
    </source>
</evidence>
<reference evidence="12 13" key="1">
    <citation type="submission" date="2013-02" db="EMBL/GenBank/DDBJ databases">
        <title>Genome sequence of Clostridium saccharoperbutylacetonicum N1-4(HMT).</title>
        <authorList>
            <person name="Poehlein A."/>
            <person name="Daniel R."/>
        </authorList>
    </citation>
    <scope>NUCLEOTIDE SEQUENCE [LARGE SCALE GENOMIC DNA]</scope>
    <source>
        <strain evidence="13">N1-4(HMT)</strain>
    </source>
</reference>
<dbReference type="STRING" id="36745.CLSAP_22720"/>
<dbReference type="InterPro" id="IPR036890">
    <property type="entry name" value="HATPase_C_sf"/>
</dbReference>
<evidence type="ECO:0000256" key="2">
    <source>
        <dbReference type="ARBA" id="ARBA00012438"/>
    </source>
</evidence>
<sequence length="542" mass="62889">MDLKSELWIDELQRIGKVGIFSYDRRKGIINVSDVVYELLGISDKCVRDKKGWLNVIHPKQREEIREYFRVIIETRQDFDKEFKILCESDNVERWIEFKGKVFCDKNGMAEKISGTIHDVSEIKKNEEKFKKLYMEFQEKESLLVSLINSIPDLIYFKDIYGSYLGCNKSFEKFSGLKREEILGNKDVDIFSEEVAKTFLCTDEKTVYSRKTYEFEEWVEYATGEKILLNTLKTPYYNPKGDILGIIGVSRNITEKSKREQLKKDMENEKLRLDELKEIDRMKTEFFANISHELRTPINVIYSALQMEQVMLKNLFGENDQQDKMRYVKMMKQNCYRLLRLIENLIDITKFENGYVNINKSNYDIVSLVENVVLSVAGYIENRDLSIIFDTDIEEKVIALDAEKMERIILNLLSNAVKFTPSGGNITVKVHENNNYIFIQIKDTGKGIPEDKLNSIFERFVQVDKPSTRNHEGSGIGLSIVKSLVEQHGGDISVESKEGIGTEFVIKIPCEVIQGESCKFNLDELQMNKGSISRVNIEFSNL</sequence>
<proteinExistence type="predicted"/>
<dbReference type="InterPro" id="IPR013655">
    <property type="entry name" value="PAS_fold_3"/>
</dbReference>
<evidence type="ECO:0000256" key="4">
    <source>
        <dbReference type="ARBA" id="ARBA00022679"/>
    </source>
</evidence>
<accession>M1MXS8</accession>
<dbReference type="FunFam" id="3.30.565.10:FF:000037">
    <property type="entry name" value="Hybrid sensor histidine kinase/response regulator"/>
    <property type="match status" value="1"/>
</dbReference>
<dbReference type="InterPro" id="IPR035965">
    <property type="entry name" value="PAS-like_dom_sf"/>
</dbReference>
<keyword evidence="7" id="KW-0067">ATP-binding</keyword>
<feature type="domain" description="PAC" evidence="11">
    <location>
        <begin position="79"/>
        <end position="132"/>
    </location>
</feature>
<dbReference type="InterPro" id="IPR050736">
    <property type="entry name" value="Sensor_HK_Regulatory"/>
</dbReference>
<keyword evidence="3" id="KW-0597">Phosphoprotein</keyword>
<dbReference type="Gene3D" id="3.30.450.20">
    <property type="entry name" value="PAS domain"/>
    <property type="match status" value="2"/>
</dbReference>
<keyword evidence="13" id="KW-1185">Reference proteome</keyword>
<dbReference type="PROSITE" id="PS50113">
    <property type="entry name" value="PAC"/>
    <property type="match status" value="2"/>
</dbReference>
<dbReference type="Proteomes" id="UP000011728">
    <property type="component" value="Chromosome"/>
</dbReference>
<evidence type="ECO:0000256" key="1">
    <source>
        <dbReference type="ARBA" id="ARBA00000085"/>
    </source>
</evidence>
<dbReference type="AlphaFoldDB" id="M1MXS8"/>
<dbReference type="SUPFAM" id="SSF47384">
    <property type="entry name" value="Homodimeric domain of signal transducing histidine kinase"/>
    <property type="match status" value="1"/>
</dbReference>
<dbReference type="PANTHER" id="PTHR43711:SF26">
    <property type="entry name" value="SENSOR HISTIDINE KINASE RCSC"/>
    <property type="match status" value="1"/>
</dbReference>
<dbReference type="PROSITE" id="PS50109">
    <property type="entry name" value="HIS_KIN"/>
    <property type="match status" value="1"/>
</dbReference>
<keyword evidence="4" id="KW-0808">Transferase</keyword>
<dbReference type="Pfam" id="PF00512">
    <property type="entry name" value="HisKA"/>
    <property type="match status" value="1"/>
</dbReference>